<dbReference type="RefSeq" id="WP_091833786.1">
    <property type="nucleotide sequence ID" value="NZ_FPAA01000002.1"/>
</dbReference>
<sequence>MQPMVEFCINRLTEDVESLRVKLEQDDDIEVLETSCLGHCDICATSPYAMVNGEIVIGETAEELEQHIYQAIAEHQRKMKDLFDLL</sequence>
<reference evidence="2" key="1">
    <citation type="submission" date="2016-10" db="EMBL/GenBank/DDBJ databases">
        <authorList>
            <person name="Varghese N."/>
            <person name="Submissions S."/>
        </authorList>
    </citation>
    <scope>NUCLEOTIDE SEQUENCE [LARGE SCALE GENOMIC DNA]</scope>
    <source>
        <strain evidence="2">DSM 45789</strain>
    </source>
</reference>
<dbReference type="OrthoDB" id="1684419at2"/>
<dbReference type="SUPFAM" id="SSF52833">
    <property type="entry name" value="Thioredoxin-like"/>
    <property type="match status" value="1"/>
</dbReference>
<keyword evidence="2" id="KW-1185">Reference proteome</keyword>
<evidence type="ECO:0000313" key="2">
    <source>
        <dbReference type="Proteomes" id="UP000198660"/>
    </source>
</evidence>
<organism evidence="1 2">
    <name type="scientific">Marininema halotolerans</name>
    <dbReference type="NCBI Taxonomy" id="1155944"/>
    <lineage>
        <taxon>Bacteria</taxon>
        <taxon>Bacillati</taxon>
        <taxon>Bacillota</taxon>
        <taxon>Bacilli</taxon>
        <taxon>Bacillales</taxon>
        <taxon>Thermoactinomycetaceae</taxon>
        <taxon>Marininema</taxon>
    </lineage>
</organism>
<dbReference type="Gene3D" id="3.40.30.10">
    <property type="entry name" value="Glutaredoxin"/>
    <property type="match status" value="1"/>
</dbReference>
<accession>A0A1I6PT15</accession>
<evidence type="ECO:0000313" key="1">
    <source>
        <dbReference type="EMBL" id="SFS43175.1"/>
    </source>
</evidence>
<dbReference type="InterPro" id="IPR036249">
    <property type="entry name" value="Thioredoxin-like_sf"/>
</dbReference>
<proteinExistence type="predicted"/>
<dbReference type="Proteomes" id="UP000198660">
    <property type="component" value="Unassembled WGS sequence"/>
</dbReference>
<dbReference type="EMBL" id="FPAA01000002">
    <property type="protein sequence ID" value="SFS43175.1"/>
    <property type="molecule type" value="Genomic_DNA"/>
</dbReference>
<name>A0A1I6PT15_9BACL</name>
<dbReference type="InterPro" id="IPR009910">
    <property type="entry name" value="DUF1450"/>
</dbReference>
<protein>
    <submittedName>
        <fullName evidence="1">Uncharacterized protein YuzB, UPF0349 family</fullName>
    </submittedName>
</protein>
<gene>
    <name evidence="1" type="ORF">SAMN05444972_102105</name>
</gene>
<dbReference type="Pfam" id="PF07293">
    <property type="entry name" value="DUF1450"/>
    <property type="match status" value="1"/>
</dbReference>
<dbReference type="AlphaFoldDB" id="A0A1I6PT15"/>